<protein>
    <submittedName>
        <fullName evidence="1">Uncharacterized protein</fullName>
    </submittedName>
</protein>
<evidence type="ECO:0000313" key="1">
    <source>
        <dbReference type="EMBL" id="MCI87250.1"/>
    </source>
</evidence>
<feature type="non-terminal residue" evidence="1">
    <location>
        <position position="1"/>
    </location>
</feature>
<dbReference type="EMBL" id="LXQA011161437">
    <property type="protein sequence ID" value="MCI87250.1"/>
    <property type="molecule type" value="Genomic_DNA"/>
</dbReference>
<comment type="caution">
    <text evidence="1">The sequence shown here is derived from an EMBL/GenBank/DDBJ whole genome shotgun (WGS) entry which is preliminary data.</text>
</comment>
<dbReference type="AlphaFoldDB" id="A0A392VLH1"/>
<keyword evidence="2" id="KW-1185">Reference proteome</keyword>
<proteinExistence type="predicted"/>
<organism evidence="1 2">
    <name type="scientific">Trifolium medium</name>
    <dbReference type="NCBI Taxonomy" id="97028"/>
    <lineage>
        <taxon>Eukaryota</taxon>
        <taxon>Viridiplantae</taxon>
        <taxon>Streptophyta</taxon>
        <taxon>Embryophyta</taxon>
        <taxon>Tracheophyta</taxon>
        <taxon>Spermatophyta</taxon>
        <taxon>Magnoliopsida</taxon>
        <taxon>eudicotyledons</taxon>
        <taxon>Gunneridae</taxon>
        <taxon>Pentapetalae</taxon>
        <taxon>rosids</taxon>
        <taxon>fabids</taxon>
        <taxon>Fabales</taxon>
        <taxon>Fabaceae</taxon>
        <taxon>Papilionoideae</taxon>
        <taxon>50 kb inversion clade</taxon>
        <taxon>NPAAA clade</taxon>
        <taxon>Hologalegina</taxon>
        <taxon>IRL clade</taxon>
        <taxon>Trifolieae</taxon>
        <taxon>Trifolium</taxon>
    </lineage>
</organism>
<evidence type="ECO:0000313" key="2">
    <source>
        <dbReference type="Proteomes" id="UP000265520"/>
    </source>
</evidence>
<name>A0A392VLH1_9FABA</name>
<accession>A0A392VLH1</accession>
<sequence>SQCVFSLTISSHRPERATSVKLDSMVGSGRKTVVVVVMDESGIRWR</sequence>
<reference evidence="1 2" key="1">
    <citation type="journal article" date="2018" name="Front. Plant Sci.">
        <title>Red Clover (Trifolium pratense) and Zigzag Clover (T. medium) - A Picture of Genomic Similarities and Differences.</title>
        <authorList>
            <person name="Dluhosova J."/>
            <person name="Istvanek J."/>
            <person name="Nedelnik J."/>
            <person name="Repkova J."/>
        </authorList>
    </citation>
    <scope>NUCLEOTIDE SEQUENCE [LARGE SCALE GENOMIC DNA]</scope>
    <source>
        <strain evidence="2">cv. 10/8</strain>
        <tissue evidence="1">Leaf</tissue>
    </source>
</reference>
<dbReference type="Proteomes" id="UP000265520">
    <property type="component" value="Unassembled WGS sequence"/>
</dbReference>